<dbReference type="GO" id="GO:0016491">
    <property type="term" value="F:oxidoreductase activity"/>
    <property type="evidence" value="ECO:0007669"/>
    <property type="project" value="InterPro"/>
</dbReference>
<dbReference type="SUPFAM" id="SSF81342">
    <property type="entry name" value="Transmembrane di-heme cytochromes"/>
    <property type="match status" value="1"/>
</dbReference>
<gene>
    <name evidence="3" type="ORF">DFE_1759</name>
</gene>
<organism evidence="3 4">
    <name type="scientific">Desulfovibrio ferrophilus</name>
    <dbReference type="NCBI Taxonomy" id="241368"/>
    <lineage>
        <taxon>Bacteria</taxon>
        <taxon>Pseudomonadati</taxon>
        <taxon>Thermodesulfobacteriota</taxon>
        <taxon>Desulfovibrionia</taxon>
        <taxon>Desulfovibrionales</taxon>
        <taxon>Desulfovibrionaceae</taxon>
        <taxon>Desulfovibrio</taxon>
    </lineage>
</organism>
<dbReference type="SUPFAM" id="SSF81648">
    <property type="entry name" value="a domain/subunit of cytochrome bc1 complex (Ubiquinol-cytochrome c reductase)"/>
    <property type="match status" value="1"/>
</dbReference>
<dbReference type="RefSeq" id="WP_126378619.1">
    <property type="nucleotide sequence ID" value="NZ_AP017378.1"/>
</dbReference>
<dbReference type="PROSITE" id="PS51002">
    <property type="entry name" value="CYTB_NTER"/>
    <property type="match status" value="1"/>
</dbReference>
<dbReference type="InterPro" id="IPR005797">
    <property type="entry name" value="Cyt_b/b6_N"/>
</dbReference>
<dbReference type="InterPro" id="IPR036150">
    <property type="entry name" value="Cyt_b/b6_C_sf"/>
</dbReference>
<accession>A0A2Z6AZ80</accession>
<dbReference type="InterPro" id="IPR016174">
    <property type="entry name" value="Di-haem_cyt_TM"/>
</dbReference>
<feature type="transmembrane region" description="Helical" evidence="1">
    <location>
        <begin position="96"/>
        <end position="117"/>
    </location>
</feature>
<dbReference type="EMBL" id="AP017378">
    <property type="protein sequence ID" value="BBD08485.1"/>
    <property type="molecule type" value="Genomic_DNA"/>
</dbReference>
<dbReference type="PANTHER" id="PTHR19271:SF16">
    <property type="entry name" value="CYTOCHROME B"/>
    <property type="match status" value="1"/>
</dbReference>
<dbReference type="KEGG" id="dfl:DFE_1759"/>
<keyword evidence="1" id="KW-0812">Transmembrane</keyword>
<name>A0A2Z6AZ80_9BACT</name>
<feature type="transmembrane region" description="Helical" evidence="1">
    <location>
        <begin position="187"/>
        <end position="207"/>
    </location>
</feature>
<feature type="transmembrane region" description="Helical" evidence="1">
    <location>
        <begin position="64"/>
        <end position="84"/>
    </location>
</feature>
<dbReference type="GO" id="GO:0022904">
    <property type="term" value="P:respiratory electron transport chain"/>
    <property type="evidence" value="ECO:0007669"/>
    <property type="project" value="InterPro"/>
</dbReference>
<evidence type="ECO:0000256" key="1">
    <source>
        <dbReference type="SAM" id="Phobius"/>
    </source>
</evidence>
<keyword evidence="1" id="KW-0472">Membrane</keyword>
<feature type="transmembrane region" description="Helical" evidence="1">
    <location>
        <begin position="264"/>
        <end position="281"/>
    </location>
</feature>
<evidence type="ECO:0000259" key="2">
    <source>
        <dbReference type="PROSITE" id="PS51002"/>
    </source>
</evidence>
<dbReference type="Proteomes" id="UP000269883">
    <property type="component" value="Chromosome"/>
</dbReference>
<dbReference type="PANTHER" id="PTHR19271">
    <property type="entry name" value="CYTOCHROME B"/>
    <property type="match status" value="1"/>
</dbReference>
<dbReference type="InterPro" id="IPR027387">
    <property type="entry name" value="Cytb/b6-like_sf"/>
</dbReference>
<dbReference type="Pfam" id="PF00033">
    <property type="entry name" value="Cytochrome_B"/>
    <property type="match status" value="1"/>
</dbReference>
<keyword evidence="4" id="KW-1185">Reference proteome</keyword>
<feature type="transmembrane region" description="Helical" evidence="1">
    <location>
        <begin position="129"/>
        <end position="149"/>
    </location>
</feature>
<feature type="domain" description="Cytochrome b/b6 N-terminal region profile" evidence="2">
    <location>
        <begin position="1"/>
        <end position="191"/>
    </location>
</feature>
<sequence length="286" mass="31096">MRHEPLRQCPCWWKLLSGLFLPCLIISLSSGLVLLFQYRPQGNVFQSVEHITTLVPYGFFFRRLHFASGQACALLALIHVTHHLAKGASARTSLRVWLRLTGGLGICFLLLLTGFILKGDQESVLAGTILKNLAGAVPLVGAWLAPLAVGEGQSFFLPPYIAHCFILPVALLALLHGHLRSWRPDNNTLAIAALLLGGWTVTVPLGLPAPPGMPVDGASGPWFLLGLQELLRLMPPLWGGIILPGLFFVLVAALPILRGRWAKPAHYAVLICVGLYLLLELKRALA</sequence>
<keyword evidence="1" id="KW-1133">Transmembrane helix</keyword>
<feature type="transmembrane region" description="Helical" evidence="1">
    <location>
        <begin position="12"/>
        <end position="36"/>
    </location>
</feature>
<dbReference type="GO" id="GO:0009055">
    <property type="term" value="F:electron transfer activity"/>
    <property type="evidence" value="ECO:0007669"/>
    <property type="project" value="InterPro"/>
</dbReference>
<evidence type="ECO:0000313" key="4">
    <source>
        <dbReference type="Proteomes" id="UP000269883"/>
    </source>
</evidence>
<feature type="transmembrane region" description="Helical" evidence="1">
    <location>
        <begin position="237"/>
        <end position="257"/>
    </location>
</feature>
<dbReference type="GO" id="GO:0016020">
    <property type="term" value="C:membrane"/>
    <property type="evidence" value="ECO:0007669"/>
    <property type="project" value="InterPro"/>
</dbReference>
<proteinExistence type="predicted"/>
<protein>
    <submittedName>
        <fullName evidence="3">Cytochrome b/b6 family protein</fullName>
    </submittedName>
</protein>
<dbReference type="OrthoDB" id="9804503at2"/>
<evidence type="ECO:0000313" key="3">
    <source>
        <dbReference type="EMBL" id="BBD08485.1"/>
    </source>
</evidence>
<reference evidence="3 4" key="1">
    <citation type="journal article" date="2018" name="Sci. Adv.">
        <title>Multi-heme cytochromes provide a pathway for survival in energy-limited environments.</title>
        <authorList>
            <person name="Deng X."/>
            <person name="Dohmae N."/>
            <person name="Nealson K.H."/>
            <person name="Hashimoto K."/>
            <person name="Okamoto A."/>
        </authorList>
    </citation>
    <scope>NUCLEOTIDE SEQUENCE [LARGE SCALE GENOMIC DNA]</scope>
    <source>
        <strain evidence="3 4">IS5</strain>
    </source>
</reference>
<dbReference type="Gene3D" id="1.20.810.10">
    <property type="entry name" value="Cytochrome Bc1 Complex, Chain C"/>
    <property type="match status" value="2"/>
</dbReference>
<feature type="transmembrane region" description="Helical" evidence="1">
    <location>
        <begin position="155"/>
        <end position="175"/>
    </location>
</feature>
<dbReference type="AlphaFoldDB" id="A0A2Z6AZ80"/>